<dbReference type="PANTHER" id="PTHR44936">
    <property type="entry name" value="SENSOR PROTEIN CREC"/>
    <property type="match status" value="1"/>
</dbReference>
<feature type="compositionally biased region" description="Polar residues" evidence="14">
    <location>
        <begin position="536"/>
        <end position="552"/>
    </location>
</feature>
<dbReference type="Gene3D" id="1.10.287.130">
    <property type="match status" value="1"/>
</dbReference>
<keyword evidence="9 17" id="KW-0418">Kinase</keyword>
<dbReference type="PROSITE" id="PS50109">
    <property type="entry name" value="HIS_KIN"/>
    <property type="match status" value="1"/>
</dbReference>
<dbReference type="GO" id="GO:0007165">
    <property type="term" value="P:signal transduction"/>
    <property type="evidence" value="ECO:0007669"/>
    <property type="project" value="UniProtKB-KW"/>
</dbReference>
<comment type="catalytic activity">
    <reaction evidence="1">
        <text>ATP + protein L-histidine = ADP + protein N-phospho-L-histidine.</text>
        <dbReference type="EC" id="2.7.13.3"/>
    </reaction>
</comment>
<dbReference type="PANTHER" id="PTHR44936:SF10">
    <property type="entry name" value="SENSOR PROTEIN RSTB"/>
    <property type="match status" value="1"/>
</dbReference>
<dbReference type="InterPro" id="IPR050980">
    <property type="entry name" value="2C_sensor_his_kinase"/>
</dbReference>
<dbReference type="CDD" id="cd00075">
    <property type="entry name" value="HATPase"/>
    <property type="match status" value="1"/>
</dbReference>
<dbReference type="InterPro" id="IPR033479">
    <property type="entry name" value="dCache_1"/>
</dbReference>
<keyword evidence="7" id="KW-0812">Transmembrane</keyword>
<evidence type="ECO:0000256" key="14">
    <source>
        <dbReference type="SAM" id="MobiDB-lite"/>
    </source>
</evidence>
<evidence type="ECO:0000313" key="17">
    <source>
        <dbReference type="EMBL" id="THE65883.1"/>
    </source>
</evidence>
<dbReference type="SUPFAM" id="SSF103190">
    <property type="entry name" value="Sensory domain-like"/>
    <property type="match status" value="1"/>
</dbReference>
<evidence type="ECO:0000256" key="12">
    <source>
        <dbReference type="ARBA" id="ARBA00023136"/>
    </source>
</evidence>
<evidence type="ECO:0000256" key="10">
    <source>
        <dbReference type="ARBA" id="ARBA00022840"/>
    </source>
</evidence>
<keyword evidence="12" id="KW-0472">Membrane</keyword>
<keyword evidence="8" id="KW-0547">Nucleotide-binding</keyword>
<dbReference type="Gene3D" id="3.30.565.10">
    <property type="entry name" value="Histidine kinase-like ATPase, C-terminal domain"/>
    <property type="match status" value="1"/>
</dbReference>
<dbReference type="InterPro" id="IPR003594">
    <property type="entry name" value="HATPase_dom"/>
</dbReference>
<feature type="region of interest" description="Disordered" evidence="14">
    <location>
        <begin position="528"/>
        <end position="566"/>
    </location>
</feature>
<evidence type="ECO:0000259" key="16">
    <source>
        <dbReference type="PROSITE" id="PS50885"/>
    </source>
</evidence>
<accession>A0A4S3TRA4</accession>
<organism evidence="17 18">
    <name type="scientific">Salinadaptatus halalkaliphilus</name>
    <dbReference type="NCBI Taxonomy" id="2419781"/>
    <lineage>
        <taxon>Archaea</taxon>
        <taxon>Methanobacteriati</taxon>
        <taxon>Methanobacteriota</taxon>
        <taxon>Stenosarchaea group</taxon>
        <taxon>Halobacteria</taxon>
        <taxon>Halobacteriales</taxon>
        <taxon>Natrialbaceae</taxon>
        <taxon>Salinadaptatus</taxon>
    </lineage>
</organism>
<dbReference type="InterPro" id="IPR003660">
    <property type="entry name" value="HAMP_dom"/>
</dbReference>
<evidence type="ECO:0000256" key="2">
    <source>
        <dbReference type="ARBA" id="ARBA00004651"/>
    </source>
</evidence>
<keyword evidence="10" id="KW-0067">ATP-binding</keyword>
<evidence type="ECO:0000256" key="7">
    <source>
        <dbReference type="ARBA" id="ARBA00022692"/>
    </source>
</evidence>
<evidence type="ECO:0000256" key="4">
    <source>
        <dbReference type="ARBA" id="ARBA00022475"/>
    </source>
</evidence>
<evidence type="ECO:0000256" key="8">
    <source>
        <dbReference type="ARBA" id="ARBA00022741"/>
    </source>
</evidence>
<keyword evidence="13" id="KW-0807">Transducer</keyword>
<evidence type="ECO:0000256" key="13">
    <source>
        <dbReference type="ARBA" id="ARBA00023224"/>
    </source>
</evidence>
<dbReference type="EC" id="2.7.13.3" evidence="3"/>
<keyword evidence="5" id="KW-0597">Phosphoprotein</keyword>
<evidence type="ECO:0000313" key="18">
    <source>
        <dbReference type="Proteomes" id="UP000318864"/>
    </source>
</evidence>
<feature type="domain" description="HAMP" evidence="16">
    <location>
        <begin position="266"/>
        <end position="315"/>
    </location>
</feature>
<dbReference type="InterPro" id="IPR036890">
    <property type="entry name" value="HATPase_C_sf"/>
</dbReference>
<gene>
    <name evidence="17" type="ORF">D8Y22_04990</name>
</gene>
<comment type="caution">
    <text evidence="17">The sequence shown here is derived from an EMBL/GenBank/DDBJ whole genome shotgun (WGS) entry which is preliminary data.</text>
</comment>
<dbReference type="InterPro" id="IPR005467">
    <property type="entry name" value="His_kinase_dom"/>
</dbReference>
<keyword evidence="4" id="KW-1003">Cell membrane</keyword>
<evidence type="ECO:0000256" key="9">
    <source>
        <dbReference type="ARBA" id="ARBA00022777"/>
    </source>
</evidence>
<proteinExistence type="predicted"/>
<keyword evidence="6" id="KW-0808">Transferase</keyword>
<name>A0A4S3TRA4_9EURY</name>
<dbReference type="SMART" id="SM00387">
    <property type="entry name" value="HATPase_c"/>
    <property type="match status" value="1"/>
</dbReference>
<dbReference type="PROSITE" id="PS50885">
    <property type="entry name" value="HAMP"/>
    <property type="match status" value="1"/>
</dbReference>
<evidence type="ECO:0000256" key="11">
    <source>
        <dbReference type="ARBA" id="ARBA00022989"/>
    </source>
</evidence>
<feature type="region of interest" description="Disordered" evidence="14">
    <location>
        <begin position="400"/>
        <end position="423"/>
    </location>
</feature>
<dbReference type="Proteomes" id="UP000318864">
    <property type="component" value="Unassembled WGS sequence"/>
</dbReference>
<feature type="domain" description="Histidine kinase" evidence="15">
    <location>
        <begin position="323"/>
        <end position="561"/>
    </location>
</feature>
<keyword evidence="18" id="KW-1185">Reference proteome</keyword>
<dbReference type="AlphaFoldDB" id="A0A4S3TRA4"/>
<dbReference type="EMBL" id="RBZW01000014">
    <property type="protein sequence ID" value="THE65883.1"/>
    <property type="molecule type" value="Genomic_DNA"/>
</dbReference>
<dbReference type="InterPro" id="IPR029151">
    <property type="entry name" value="Sensor-like_sf"/>
</dbReference>
<comment type="subcellular location">
    <subcellularLocation>
        <location evidence="2">Cell membrane</location>
        <topology evidence="2">Multi-pass membrane protein</topology>
    </subcellularLocation>
</comment>
<dbReference type="Pfam" id="PF02743">
    <property type="entry name" value="dCache_1"/>
    <property type="match status" value="1"/>
</dbReference>
<evidence type="ECO:0000256" key="1">
    <source>
        <dbReference type="ARBA" id="ARBA00000085"/>
    </source>
</evidence>
<dbReference type="GO" id="GO:0005524">
    <property type="term" value="F:ATP binding"/>
    <property type="evidence" value="ECO:0007669"/>
    <property type="project" value="UniProtKB-KW"/>
</dbReference>
<dbReference type="GO" id="GO:0005886">
    <property type="term" value="C:plasma membrane"/>
    <property type="evidence" value="ECO:0007669"/>
    <property type="project" value="UniProtKB-SubCell"/>
</dbReference>
<dbReference type="OrthoDB" id="3369at2157"/>
<evidence type="ECO:0000256" key="6">
    <source>
        <dbReference type="ARBA" id="ARBA00022679"/>
    </source>
</evidence>
<dbReference type="Gene3D" id="3.30.450.20">
    <property type="entry name" value="PAS domain"/>
    <property type="match status" value="1"/>
</dbReference>
<reference evidence="17 18" key="1">
    <citation type="submission" date="2018-10" db="EMBL/GenBank/DDBJ databases">
        <title>Natronolimnobius sp. XQ-INN 246 isolated from Inner Mongolia Autonomous Region of China.</title>
        <authorList>
            <person name="Xue Q."/>
        </authorList>
    </citation>
    <scope>NUCLEOTIDE SEQUENCE [LARGE SCALE GENOMIC DNA]</scope>
    <source>
        <strain evidence="17 18">XQ-INN 246</strain>
    </source>
</reference>
<sequence length="566" mass="61273">MRIAYRFFLVFLLVVLVSGAVLFLTFDAHQSDVTANAETSVADHANISASMLDDRIREQQRSVAIAAGDEALTEHGTDAQSDALEAFVDTSAFEGATVVDDTGEVQAIVSGDDAADVEGADLSKRPYVDRALAGERYVSEPFVAETGYEIVTISMPIYDDDEIVGALNGAYHLDETELFDPLSGAPREGITVETTDQTLYSDGDQFEETIDHSETLETVEWTVTAHRDRAEVSATTNQLAIFQLVSGLTLLGSISAFGLWVYCSNIRRIGRLHDRVRALEARDYESRPSIDGSGEWGRIDAALESLASSLARREQMLLVLNRILRHNLRNTLNVVAGRATDLESTLEGERSDTAADIRVATDELVALADRARMTESLLDPIEEPVPRTDLAALVRERVDAFERTPDDGGDGGDETTDRTERHRQLESITVVAPETAVATCGEEVAVAIDELLANAAEHAGPNASVEVTVETDEQWVRVRIDDDGPGIPPVEGSAIASDRPTSQVNHTGGIGLWLVNWIVSRYDGRLSIPSVEDQPPTDSNTNDGPTGDSGTTVMFELPRGSDSTAD</sequence>
<dbReference type="GO" id="GO:0004673">
    <property type="term" value="F:protein histidine kinase activity"/>
    <property type="evidence" value="ECO:0007669"/>
    <property type="project" value="UniProtKB-EC"/>
</dbReference>
<dbReference type="RefSeq" id="WP_141463616.1">
    <property type="nucleotide sequence ID" value="NZ_RBZW01000014.1"/>
</dbReference>
<dbReference type="Pfam" id="PF02518">
    <property type="entry name" value="HATPase_c"/>
    <property type="match status" value="1"/>
</dbReference>
<keyword evidence="11" id="KW-1133">Transmembrane helix</keyword>
<evidence type="ECO:0000256" key="3">
    <source>
        <dbReference type="ARBA" id="ARBA00012438"/>
    </source>
</evidence>
<evidence type="ECO:0000259" key="15">
    <source>
        <dbReference type="PROSITE" id="PS50109"/>
    </source>
</evidence>
<protein>
    <recommendedName>
        <fullName evidence="3">histidine kinase</fullName>
        <ecNumber evidence="3">2.7.13.3</ecNumber>
    </recommendedName>
</protein>
<evidence type="ECO:0000256" key="5">
    <source>
        <dbReference type="ARBA" id="ARBA00022553"/>
    </source>
</evidence>
<dbReference type="SUPFAM" id="SSF55874">
    <property type="entry name" value="ATPase domain of HSP90 chaperone/DNA topoisomerase II/histidine kinase"/>
    <property type="match status" value="1"/>
</dbReference>